<organism evidence="4 5">
    <name type="scientific">Thraustotheca clavata</name>
    <dbReference type="NCBI Taxonomy" id="74557"/>
    <lineage>
        <taxon>Eukaryota</taxon>
        <taxon>Sar</taxon>
        <taxon>Stramenopiles</taxon>
        <taxon>Oomycota</taxon>
        <taxon>Saprolegniomycetes</taxon>
        <taxon>Saprolegniales</taxon>
        <taxon>Achlyaceae</taxon>
        <taxon>Thraustotheca</taxon>
    </lineage>
</organism>
<sequence length="774" mass="89257">MKKGLVKAHSEALLPPSNDVFTAGTPLHATLAQLEHKNNRNVPAKPFLAEKAQTPENTKLFAYTNALLHRVTGRYLPACVVGNNPSQAEEVKHLQSDPELLIVIQSIQELSGQFHEVAQAVLAHRKELGKLLLKLKISYVGLFERVLESSMRFYYNYRQENAKERHDLKQHAIAQATTIQEHEETIRVLSHHLEAKESVMKSYKVQVQELEFQNLTLKELENEWLTMQDEYRVLKRYKFESTKREEALVVREEAIQEKEDTVTRHAHYLDVQSKTEHGRIIEEARQTLHQNFNIYLKKYKEAYHKVVEEAKHLEEHTRESPTYFTTKPNATASTQTLANEDGLWDIQDGVPKSVSKHVQSSMMWRRFTAFVKCKNCHGKPFPANGFNCVDQAYNEVWMVKHKKKRWTKTTAKEWRIPSFIMTFLANLPKTVQAITYYNHAELVSRIEMLYDAKYIADCADAADGVAYQSMDHFVAEYYLKQCLGRQQAEVELYKLLISVKALYLGSPYLHLFARFLHLLDSAESSDNVYHYDPDIDEKAQTTKLELRQLNIAPQQFLSQSFLRVFLHARHQALNHPDLGSAHIISVDNATKWINLDYAIKLLKWYLSYLPENKLHTYCRQLEHNTGLYIGGTITATKGNHLAVRAQMRATMLIAQAQTELRRKEVVLVNVYVLLELIIEVLLMRTKTIENELHELFLTGDINHDKVLSFAEFCTILKPRAPGFNERRLLRMFREALTLGSTQSYAISSEAFIQVCTDHGLVALVPKKTLEAALT</sequence>
<dbReference type="InterPro" id="IPR018247">
    <property type="entry name" value="EF_Hand_1_Ca_BS"/>
</dbReference>
<name>A0A1V9Y710_9STRA</name>
<feature type="domain" description="EF-hand" evidence="3">
    <location>
        <begin position="687"/>
        <end position="722"/>
    </location>
</feature>
<dbReference type="InterPro" id="IPR011992">
    <property type="entry name" value="EF-hand-dom_pair"/>
</dbReference>
<dbReference type="EMBL" id="JNBS01004968">
    <property type="protein sequence ID" value="OQR81515.1"/>
    <property type="molecule type" value="Genomic_DNA"/>
</dbReference>
<dbReference type="InterPro" id="IPR002048">
    <property type="entry name" value="EF_hand_dom"/>
</dbReference>
<comment type="caution">
    <text evidence="4">The sequence shown here is derived from an EMBL/GenBank/DDBJ whole genome shotgun (WGS) entry which is preliminary data.</text>
</comment>
<keyword evidence="1" id="KW-0106">Calcium</keyword>
<dbReference type="PROSITE" id="PS00018">
    <property type="entry name" value="EF_HAND_1"/>
    <property type="match status" value="1"/>
</dbReference>
<feature type="coiled-coil region" evidence="2">
    <location>
        <begin position="193"/>
        <end position="223"/>
    </location>
</feature>
<protein>
    <recommendedName>
        <fullName evidence="3">EF-hand domain-containing protein</fullName>
    </recommendedName>
</protein>
<gene>
    <name evidence="4" type="ORF">THRCLA_11661</name>
</gene>
<keyword evidence="2" id="KW-0175">Coiled coil</keyword>
<dbReference type="PANTHER" id="PTHR34894">
    <property type="entry name" value="SAM-DEPENDENT METHYLTRANSFERASE RSMI, CONSERVED SITE"/>
    <property type="match status" value="1"/>
</dbReference>
<proteinExistence type="predicted"/>
<dbReference type="Proteomes" id="UP000243217">
    <property type="component" value="Unassembled WGS sequence"/>
</dbReference>
<accession>A0A1V9Y710</accession>
<evidence type="ECO:0000259" key="3">
    <source>
        <dbReference type="PROSITE" id="PS50222"/>
    </source>
</evidence>
<evidence type="ECO:0000256" key="1">
    <source>
        <dbReference type="ARBA" id="ARBA00022837"/>
    </source>
</evidence>
<dbReference type="PROSITE" id="PS50222">
    <property type="entry name" value="EF_HAND_2"/>
    <property type="match status" value="1"/>
</dbReference>
<dbReference type="GO" id="GO:0005509">
    <property type="term" value="F:calcium ion binding"/>
    <property type="evidence" value="ECO:0007669"/>
    <property type="project" value="InterPro"/>
</dbReference>
<dbReference type="PANTHER" id="PTHR34894:SF5">
    <property type="entry name" value="EF-HAND DOMAIN-CONTAINING PROTEIN"/>
    <property type="match status" value="1"/>
</dbReference>
<dbReference type="AlphaFoldDB" id="A0A1V9Y710"/>
<evidence type="ECO:0000313" key="5">
    <source>
        <dbReference type="Proteomes" id="UP000243217"/>
    </source>
</evidence>
<dbReference type="STRING" id="74557.A0A1V9Y710"/>
<evidence type="ECO:0000313" key="4">
    <source>
        <dbReference type="EMBL" id="OQR81515.1"/>
    </source>
</evidence>
<evidence type="ECO:0000256" key="2">
    <source>
        <dbReference type="SAM" id="Coils"/>
    </source>
</evidence>
<dbReference type="OrthoDB" id="126524at2759"/>
<reference evidence="4 5" key="1">
    <citation type="journal article" date="2014" name="Genome Biol. Evol.">
        <title>The secreted proteins of Achlya hypogyna and Thraustotheca clavata identify the ancestral oomycete secretome and reveal gene acquisitions by horizontal gene transfer.</title>
        <authorList>
            <person name="Misner I."/>
            <person name="Blouin N."/>
            <person name="Leonard G."/>
            <person name="Richards T.A."/>
            <person name="Lane C.E."/>
        </authorList>
    </citation>
    <scope>NUCLEOTIDE SEQUENCE [LARGE SCALE GENOMIC DNA]</scope>
    <source>
        <strain evidence="4 5">ATCC 34112</strain>
    </source>
</reference>
<dbReference type="SUPFAM" id="SSF47473">
    <property type="entry name" value="EF-hand"/>
    <property type="match status" value="1"/>
</dbReference>
<keyword evidence="5" id="KW-1185">Reference proteome</keyword>